<dbReference type="OrthoDB" id="7205533at2"/>
<dbReference type="InterPro" id="IPR000182">
    <property type="entry name" value="GNAT_dom"/>
</dbReference>
<dbReference type="RefSeq" id="WP_012370250.1">
    <property type="nucleotide sequence ID" value="NC_010556.1"/>
</dbReference>
<reference evidence="2 3" key="1">
    <citation type="journal article" date="2006" name="Extremophiles">
        <title>Characterization of Exiguobacterium isolates from the Siberian permafrost. Description of Exiguobacterium sibiricum sp. nov.</title>
        <authorList>
            <person name="Rodrigues D.F."/>
            <person name="Goris J."/>
            <person name="Vishnivetskaya T."/>
            <person name="Gilichinsky D."/>
            <person name="Thomashow M.F."/>
            <person name="Tiedje J.M."/>
        </authorList>
    </citation>
    <scope>NUCLEOTIDE SEQUENCE [LARGE SCALE GENOMIC DNA]</scope>
    <source>
        <strain evidence="3">DSM 17290 / CIP 109462 / JCM 13490 / 255-15</strain>
    </source>
</reference>
<reference evidence="3" key="3">
    <citation type="submission" date="2008-04" db="EMBL/GenBank/DDBJ databases">
        <title>Complete sequence of chromosome of Exiguobacterium sibiricum 255-15.</title>
        <authorList>
            <consortium name="US DOE Joint Genome Institute"/>
            <person name="Copeland A."/>
            <person name="Lucas S."/>
            <person name="Lapidus A."/>
            <person name="Glavina del Rio T."/>
            <person name="Dalin E."/>
            <person name="Tice H."/>
            <person name="Bruce D."/>
            <person name="Goodwin L."/>
            <person name="Pitluck S."/>
            <person name="Kiss H."/>
            <person name="Chertkov O."/>
            <person name="Monk C."/>
            <person name="Brettin T."/>
            <person name="Detter J.C."/>
            <person name="Han C."/>
            <person name="Kuske C.R."/>
            <person name="Schmutz J."/>
            <person name="Larimer F."/>
            <person name="Land M."/>
            <person name="Hauser L."/>
            <person name="Kyrpides N."/>
            <person name="Mikhailova N."/>
            <person name="Vishnivetskaya T."/>
            <person name="Rodrigues D.F."/>
            <person name="Gilichinsky D."/>
            <person name="Tiedje J."/>
            <person name="Richardson P."/>
        </authorList>
    </citation>
    <scope>NUCLEOTIDE SEQUENCE [LARGE SCALE GENOMIC DNA]</scope>
    <source>
        <strain evidence="3">DSM 17290 / CIP 109462 / JCM 13490 / 255-15</strain>
    </source>
</reference>
<dbReference type="KEGG" id="esi:Exig_1357"/>
<feature type="domain" description="N-acetyltransferase" evidence="1">
    <location>
        <begin position="5"/>
        <end position="174"/>
    </location>
</feature>
<sequence>MTQTIEFVRCDVKDVEALQAISVETFTDTFGSENDPQHLEDYLKQSYGREKLIQELERQDSFFFFIKSNEEIAGYLKLNVGAAQTEPMEGNTLELERIYIRSAYQGTGLGKRLLEKTLEIAQGQGMDQVWLGVWEENHHAIRFYQRFDFVKTGAHSFFMGEDEQVDWIMTKTLEAE</sequence>
<dbReference type="Gene3D" id="3.40.630.30">
    <property type="match status" value="1"/>
</dbReference>
<dbReference type="InterPro" id="IPR050276">
    <property type="entry name" value="MshD_Acetyltransferase"/>
</dbReference>
<dbReference type="PROSITE" id="PS51186">
    <property type="entry name" value="GNAT"/>
    <property type="match status" value="1"/>
</dbReference>
<keyword evidence="2" id="KW-0378">Hydrolase</keyword>
<dbReference type="Pfam" id="PF00583">
    <property type="entry name" value="Acetyltransf_1"/>
    <property type="match status" value="1"/>
</dbReference>
<protein>
    <submittedName>
        <fullName evidence="2">Prolyl aminopeptidase</fullName>
        <ecNumber evidence="2">3.4.11.5</ecNumber>
    </submittedName>
</protein>
<dbReference type="AlphaFoldDB" id="B1YFF3"/>
<dbReference type="GO" id="GO:0004177">
    <property type="term" value="F:aminopeptidase activity"/>
    <property type="evidence" value="ECO:0007669"/>
    <property type="project" value="UniProtKB-KW"/>
</dbReference>
<organism evidence="2 3">
    <name type="scientific">Exiguobacterium sibiricum (strain DSM 17290 / CCUG 55495 / CIP 109462 / JCM 13490 / 255-15)</name>
    <dbReference type="NCBI Taxonomy" id="262543"/>
    <lineage>
        <taxon>Bacteria</taxon>
        <taxon>Bacillati</taxon>
        <taxon>Bacillota</taxon>
        <taxon>Bacilli</taxon>
        <taxon>Bacillales</taxon>
        <taxon>Bacillales Family XII. Incertae Sedis</taxon>
        <taxon>Exiguobacterium</taxon>
    </lineage>
</organism>
<evidence type="ECO:0000313" key="2">
    <source>
        <dbReference type="EMBL" id="ACB60829.1"/>
    </source>
</evidence>
<gene>
    <name evidence="2" type="ordered locus">Exig_1357</name>
</gene>
<dbReference type="PANTHER" id="PTHR43617:SF33">
    <property type="entry name" value="SPORE COAT POLYSACCHARIDE BIOSYNTHESIS PROTEIN SPSD"/>
    <property type="match status" value="1"/>
</dbReference>
<keyword evidence="3" id="KW-1185">Reference proteome</keyword>
<dbReference type="SUPFAM" id="SSF55729">
    <property type="entry name" value="Acyl-CoA N-acyltransferases (Nat)"/>
    <property type="match status" value="1"/>
</dbReference>
<evidence type="ECO:0000313" key="3">
    <source>
        <dbReference type="Proteomes" id="UP000001681"/>
    </source>
</evidence>
<keyword evidence="2" id="KW-0645">Protease</keyword>
<reference evidence="2 3" key="2">
    <citation type="journal article" date="2008" name="BMC Genomics">
        <title>Architecture of thermal adaptation in an Exiguobacterium sibiricum strain isolated from 3 million year old permafrost: a genome and transcriptome approach.</title>
        <authorList>
            <person name="Rodrigues D.F."/>
            <person name="Ivanova N."/>
            <person name="He Z."/>
            <person name="Huebner M."/>
            <person name="Zhou J."/>
            <person name="Tiedje J.M."/>
        </authorList>
    </citation>
    <scope>NUCLEOTIDE SEQUENCE [LARGE SCALE GENOMIC DNA]</scope>
    <source>
        <strain evidence="3">DSM 17290 / CIP 109462 / JCM 13490 / 255-15</strain>
    </source>
</reference>
<dbReference type="GO" id="GO:0016747">
    <property type="term" value="F:acyltransferase activity, transferring groups other than amino-acyl groups"/>
    <property type="evidence" value="ECO:0007669"/>
    <property type="project" value="InterPro"/>
</dbReference>
<dbReference type="STRING" id="262543.Exig_1357"/>
<dbReference type="EC" id="3.4.11.5" evidence="2"/>
<dbReference type="EMBL" id="CP001022">
    <property type="protein sequence ID" value="ACB60829.1"/>
    <property type="molecule type" value="Genomic_DNA"/>
</dbReference>
<dbReference type="eggNOG" id="COG0456">
    <property type="taxonomic scope" value="Bacteria"/>
</dbReference>
<dbReference type="InterPro" id="IPR016181">
    <property type="entry name" value="Acyl_CoA_acyltransferase"/>
</dbReference>
<dbReference type="Proteomes" id="UP000001681">
    <property type="component" value="Chromosome"/>
</dbReference>
<accession>B1YFF3</accession>
<evidence type="ECO:0000259" key="1">
    <source>
        <dbReference type="PROSITE" id="PS51186"/>
    </source>
</evidence>
<proteinExistence type="predicted"/>
<dbReference type="CDD" id="cd04301">
    <property type="entry name" value="NAT_SF"/>
    <property type="match status" value="1"/>
</dbReference>
<dbReference type="HOGENOM" id="CLU_013985_18_0_9"/>
<name>B1YFF3_EXIS2</name>
<keyword evidence="2" id="KW-0031">Aminopeptidase</keyword>
<dbReference type="PANTHER" id="PTHR43617">
    <property type="entry name" value="L-AMINO ACID N-ACETYLTRANSFERASE"/>
    <property type="match status" value="1"/>
</dbReference>